<dbReference type="EMBL" id="VJMJ01000172">
    <property type="protein sequence ID" value="KAF0728902.1"/>
    <property type="molecule type" value="Genomic_DNA"/>
</dbReference>
<dbReference type="Pfam" id="PF01068">
    <property type="entry name" value="DNA_ligase_A_M"/>
    <property type="match status" value="1"/>
</dbReference>
<dbReference type="CDD" id="cd07903">
    <property type="entry name" value="Adenylation_DNA_ligase_IV"/>
    <property type="match status" value="1"/>
</dbReference>
<evidence type="ECO:0000256" key="1">
    <source>
        <dbReference type="ARBA" id="ARBA00001946"/>
    </source>
</evidence>
<evidence type="ECO:0000256" key="7">
    <source>
        <dbReference type="ARBA" id="ARBA00022741"/>
    </source>
</evidence>
<dbReference type="SUPFAM" id="SSF56091">
    <property type="entry name" value="DNA ligase/mRNA capping enzyme, catalytic domain"/>
    <property type="match status" value="1"/>
</dbReference>
<evidence type="ECO:0000256" key="3">
    <source>
        <dbReference type="ARBA" id="ARBA00007572"/>
    </source>
</evidence>
<dbReference type="VEuPathDB" id="FungiDB:AeMF1_014797"/>
<dbReference type="PANTHER" id="PTHR45997:SF1">
    <property type="entry name" value="DNA LIGASE 4"/>
    <property type="match status" value="1"/>
</dbReference>
<evidence type="ECO:0000256" key="9">
    <source>
        <dbReference type="ARBA" id="ARBA00022840"/>
    </source>
</evidence>
<keyword evidence="11 15" id="KW-0233">DNA recombination</keyword>
<feature type="domain" description="ATP-dependent DNA ligase family profile" evidence="17">
    <location>
        <begin position="346"/>
        <end position="499"/>
    </location>
</feature>
<dbReference type="GO" id="GO:0006303">
    <property type="term" value="P:double-strand break repair via nonhomologous end joining"/>
    <property type="evidence" value="ECO:0007669"/>
    <property type="project" value="TreeGrafter"/>
</dbReference>
<dbReference type="Gene3D" id="3.30.470.30">
    <property type="entry name" value="DNA ligase/mRNA capping enzyme"/>
    <property type="match status" value="1"/>
</dbReference>
<dbReference type="PANTHER" id="PTHR45997">
    <property type="entry name" value="DNA LIGASE 4"/>
    <property type="match status" value="1"/>
</dbReference>
<dbReference type="PROSITE" id="PS00697">
    <property type="entry name" value="DNA_LIGASE_A1"/>
    <property type="match status" value="1"/>
</dbReference>
<dbReference type="Pfam" id="PF04679">
    <property type="entry name" value="DNA_ligase_A_C"/>
    <property type="match status" value="1"/>
</dbReference>
<dbReference type="PROSITE" id="PS50172">
    <property type="entry name" value="BRCT"/>
    <property type="match status" value="2"/>
</dbReference>
<evidence type="ECO:0000256" key="11">
    <source>
        <dbReference type="ARBA" id="ARBA00023172"/>
    </source>
</evidence>
<evidence type="ECO:0000259" key="18">
    <source>
        <dbReference type="PROSITE" id="PS50172"/>
    </source>
</evidence>
<dbReference type="Proteomes" id="UP000481153">
    <property type="component" value="Unassembled WGS sequence"/>
</dbReference>
<dbReference type="InterPro" id="IPR012310">
    <property type="entry name" value="DNA_ligase_ATP-dep_cent"/>
</dbReference>
<dbReference type="SUPFAM" id="SSF52113">
    <property type="entry name" value="BRCT domain"/>
    <property type="match status" value="2"/>
</dbReference>
<evidence type="ECO:0000256" key="8">
    <source>
        <dbReference type="ARBA" id="ARBA00022763"/>
    </source>
</evidence>
<dbReference type="Pfam" id="PF04675">
    <property type="entry name" value="DNA_ligase_A_N"/>
    <property type="match status" value="1"/>
</dbReference>
<comment type="catalytic activity">
    <reaction evidence="14 15">
        <text>ATP + (deoxyribonucleotide)n-3'-hydroxyl + 5'-phospho-(deoxyribonucleotide)m = (deoxyribonucleotide)n+m + AMP + diphosphate.</text>
        <dbReference type="EC" id="6.5.1.1"/>
    </reaction>
</comment>
<name>A0A6G0WNK5_9STRA</name>
<evidence type="ECO:0000256" key="5">
    <source>
        <dbReference type="ARBA" id="ARBA00022723"/>
    </source>
</evidence>
<dbReference type="InterPro" id="IPR012308">
    <property type="entry name" value="DNA_ligase_ATP-dep_N"/>
</dbReference>
<comment type="subcellular location">
    <subcellularLocation>
        <location evidence="2">Nucleus</location>
    </subcellularLocation>
</comment>
<evidence type="ECO:0000256" key="13">
    <source>
        <dbReference type="ARBA" id="ARBA00023242"/>
    </source>
</evidence>
<evidence type="ECO:0000256" key="4">
    <source>
        <dbReference type="ARBA" id="ARBA00022598"/>
    </source>
</evidence>
<dbReference type="EC" id="6.5.1.1" evidence="15"/>
<feature type="domain" description="BRCT" evidence="18">
    <location>
        <begin position="674"/>
        <end position="762"/>
    </location>
</feature>
<gene>
    <name evidence="19" type="ORF">Ae201684_013470</name>
</gene>
<dbReference type="InterPro" id="IPR012340">
    <property type="entry name" value="NA-bd_OB-fold"/>
</dbReference>
<comment type="cofactor">
    <cofactor evidence="1">
        <name>Mg(2+)</name>
        <dbReference type="ChEBI" id="CHEBI:18420"/>
    </cofactor>
</comment>
<dbReference type="InterPro" id="IPR036599">
    <property type="entry name" value="DNA_ligase_N_sf"/>
</dbReference>
<dbReference type="GO" id="GO:0071897">
    <property type="term" value="P:DNA biosynthetic process"/>
    <property type="evidence" value="ECO:0007669"/>
    <property type="project" value="InterPro"/>
</dbReference>
<dbReference type="InterPro" id="IPR044125">
    <property type="entry name" value="Adenylation_DNA_ligase_IV"/>
</dbReference>
<keyword evidence="7 15" id="KW-0547">Nucleotide-binding</keyword>
<keyword evidence="5" id="KW-0479">Metal-binding</keyword>
<dbReference type="Gene3D" id="2.40.50.140">
    <property type="entry name" value="Nucleic acid-binding proteins"/>
    <property type="match status" value="1"/>
</dbReference>
<comment type="caution">
    <text evidence="19">The sequence shown here is derived from an EMBL/GenBank/DDBJ whole genome shotgun (WGS) entry which is preliminary data.</text>
</comment>
<dbReference type="GO" id="GO:0005524">
    <property type="term" value="F:ATP binding"/>
    <property type="evidence" value="ECO:0007669"/>
    <property type="project" value="UniProtKB-KW"/>
</dbReference>
<dbReference type="InterPro" id="IPR029710">
    <property type="entry name" value="LIG4"/>
</dbReference>
<sequence length="1039" mass="117891">MAEGLSFRSFCSLLETVVKTSKPEAKLKLIFSPSFRKTCGSSSLYPLLRLLCPHLDRERTYKLKEKKIAMLYVEILGLSPTAADGKKLLHWTDPTIVTSRAVGDFASVLQEVMEVRSKALSTTSHGNTYSLQDVNNILDTLASQEKDAQKKVFLQLITHCTAEEQKWLMRIIVKDMKIGLRHERVLQFMHPDAMEMFNHTNDLQKVCSELTNSMVRYVPQISPFQVFTPMLAKRVTFGDCTKAMNGNPFYMEPKLDGERITCHVKRKEDGSTREIQLFSRNGINYTEKYGPCISSYVNAQVRSDVDCILDGEMLVWDSIEFRYYPFGSLKTVASEQPQGINPHRWMCYVVWDVVYLGGPAASKLISDTCPGVSTSNIMGLPLSSRLGLLDRIFTSSPNRVMKIEQTLVPANLSDQERHELVMTNVDARLSAGYEGLILKDATSHYMCGEVSRKSQKWIKLKPDYEGMTQHLDVIVLGGYYGEGKRRGGAVSHFLLGVLQHSISPTSLPDNIPVISFCKVGTGYSLEELDALRTHLAPHWRPWEPNNDKRPVHFRDWSPKGDVRPDVLLEPQNSVCMEIYGFELTYSTQFQTGLTLRFPRLKAIRYDKDWHECLTLAQLNALKGQQLGQKRAIDVQFGEQKQKKLKTTQPRSTLDRGHVGVSLEYSQANIEHVAQESKLFLGLTCSVLPGKFMTQGQSFTKQTVEQLLFAHGATVVQNPHPKLHAPATTFIVAASSDGVKVQNYIKQGTYDILKVDWFLRCVELQSKEAWKATDYIFTTPETAAKLKSLYDCYGDHYTTPLNLSELQTILKSAHFTVNTTKSWQSQLKAMEDEVQEAIETPVNFFWRCVIYVDEFPTIDGSDTKEDPLNPMHHVAQCIRLYGGVVVDSIKPIVSHIVLPDDNVSERLELIRPAIQHLRRSGKEPVVTTAKWVQACLDDKQQNEVQTFWLSFLLCHSKQVIYSVSPPYQAYTKLNYASISERTHWMWTDDDSFQTPMLRQATLQLATLSLFAWSIVPQLSLPYGQFPWDVFICPPNQVLIA</sequence>
<protein>
    <recommendedName>
        <fullName evidence="15">DNA ligase</fullName>
        <ecNumber evidence="15">6.5.1.1</ecNumber>
    </recommendedName>
</protein>
<dbReference type="GO" id="GO:0003677">
    <property type="term" value="F:DNA binding"/>
    <property type="evidence" value="ECO:0007669"/>
    <property type="project" value="InterPro"/>
</dbReference>
<proteinExistence type="inferred from homology"/>
<keyword evidence="20" id="KW-1185">Reference proteome</keyword>
<accession>A0A6G0WNK5</accession>
<dbReference type="GO" id="GO:0006297">
    <property type="term" value="P:nucleotide-excision repair, DNA gap filling"/>
    <property type="evidence" value="ECO:0007669"/>
    <property type="project" value="TreeGrafter"/>
</dbReference>
<keyword evidence="9 15" id="KW-0067">ATP-binding</keyword>
<feature type="domain" description="BRCT" evidence="18">
    <location>
        <begin position="839"/>
        <end position="948"/>
    </location>
</feature>
<dbReference type="Gene3D" id="3.40.50.10190">
    <property type="entry name" value="BRCT domain"/>
    <property type="match status" value="2"/>
</dbReference>
<keyword evidence="4 15" id="KW-0436">Ligase</keyword>
<keyword evidence="12 15" id="KW-0234">DNA repair</keyword>
<dbReference type="SUPFAM" id="SSF50249">
    <property type="entry name" value="Nucleic acid-binding proteins"/>
    <property type="match status" value="1"/>
</dbReference>
<evidence type="ECO:0000259" key="17">
    <source>
        <dbReference type="PROSITE" id="PS50160"/>
    </source>
</evidence>
<dbReference type="InterPro" id="IPR036420">
    <property type="entry name" value="BRCT_dom_sf"/>
</dbReference>
<evidence type="ECO:0000256" key="14">
    <source>
        <dbReference type="ARBA" id="ARBA00034003"/>
    </source>
</evidence>
<comment type="similarity">
    <text evidence="3 16">Belongs to the ATP-dependent DNA ligase family.</text>
</comment>
<dbReference type="InterPro" id="IPR001357">
    <property type="entry name" value="BRCT_dom"/>
</dbReference>
<dbReference type="GO" id="GO:0003910">
    <property type="term" value="F:DNA ligase (ATP) activity"/>
    <property type="evidence" value="ECO:0007669"/>
    <property type="project" value="UniProtKB-EC"/>
</dbReference>
<evidence type="ECO:0000313" key="20">
    <source>
        <dbReference type="Proteomes" id="UP000481153"/>
    </source>
</evidence>
<keyword evidence="10" id="KW-0460">Magnesium</keyword>
<dbReference type="InterPro" id="IPR016059">
    <property type="entry name" value="DNA_ligase_ATP-dep_CS"/>
</dbReference>
<dbReference type="GO" id="GO:0006310">
    <property type="term" value="P:DNA recombination"/>
    <property type="evidence" value="ECO:0007669"/>
    <property type="project" value="UniProtKB-KW"/>
</dbReference>
<organism evidence="19 20">
    <name type="scientific">Aphanomyces euteiches</name>
    <dbReference type="NCBI Taxonomy" id="100861"/>
    <lineage>
        <taxon>Eukaryota</taxon>
        <taxon>Sar</taxon>
        <taxon>Stramenopiles</taxon>
        <taxon>Oomycota</taxon>
        <taxon>Saprolegniomycetes</taxon>
        <taxon>Saprolegniales</taxon>
        <taxon>Verrucalvaceae</taxon>
        <taxon>Aphanomyces</taxon>
    </lineage>
</organism>
<evidence type="ECO:0000256" key="12">
    <source>
        <dbReference type="ARBA" id="ARBA00023204"/>
    </source>
</evidence>
<dbReference type="NCBIfam" id="TIGR00574">
    <property type="entry name" value="dnl1"/>
    <property type="match status" value="1"/>
</dbReference>
<reference evidence="19 20" key="1">
    <citation type="submission" date="2019-07" db="EMBL/GenBank/DDBJ databases">
        <title>Genomics analysis of Aphanomyces spp. identifies a new class of oomycete effector associated with host adaptation.</title>
        <authorList>
            <person name="Gaulin E."/>
        </authorList>
    </citation>
    <scope>NUCLEOTIDE SEQUENCE [LARGE SCALE GENOMIC DNA]</scope>
    <source>
        <strain evidence="19 20">ATCC 201684</strain>
    </source>
</reference>
<keyword evidence="13" id="KW-0539">Nucleus</keyword>
<dbReference type="Gene3D" id="1.10.3260.10">
    <property type="entry name" value="DNA ligase, ATP-dependent, N-terminal domain"/>
    <property type="match status" value="1"/>
</dbReference>
<evidence type="ECO:0000256" key="6">
    <source>
        <dbReference type="ARBA" id="ARBA00022737"/>
    </source>
</evidence>
<evidence type="ECO:0000256" key="2">
    <source>
        <dbReference type="ARBA" id="ARBA00004123"/>
    </source>
</evidence>
<evidence type="ECO:0000256" key="15">
    <source>
        <dbReference type="RuleBase" id="RU000617"/>
    </source>
</evidence>
<dbReference type="GO" id="GO:0046872">
    <property type="term" value="F:metal ion binding"/>
    <property type="evidence" value="ECO:0007669"/>
    <property type="project" value="UniProtKB-KW"/>
</dbReference>
<keyword evidence="8 15" id="KW-0227">DNA damage</keyword>
<evidence type="ECO:0000256" key="16">
    <source>
        <dbReference type="RuleBase" id="RU004196"/>
    </source>
</evidence>
<evidence type="ECO:0000256" key="10">
    <source>
        <dbReference type="ARBA" id="ARBA00022842"/>
    </source>
</evidence>
<keyword evidence="6" id="KW-0677">Repeat</keyword>
<dbReference type="PROSITE" id="PS50160">
    <property type="entry name" value="DNA_LIGASE_A3"/>
    <property type="match status" value="1"/>
</dbReference>
<dbReference type="InterPro" id="IPR000977">
    <property type="entry name" value="DNA_ligase_ATP-dep"/>
</dbReference>
<dbReference type="CDD" id="cd07968">
    <property type="entry name" value="OBF_DNA_ligase_IV"/>
    <property type="match status" value="1"/>
</dbReference>
<dbReference type="InterPro" id="IPR012309">
    <property type="entry name" value="DNA_ligase_ATP-dep_C"/>
</dbReference>
<dbReference type="AlphaFoldDB" id="A0A6G0WNK5"/>
<evidence type="ECO:0000313" key="19">
    <source>
        <dbReference type="EMBL" id="KAF0728902.1"/>
    </source>
</evidence>
<dbReference type="GO" id="GO:0032807">
    <property type="term" value="C:DNA ligase IV complex"/>
    <property type="evidence" value="ECO:0007669"/>
    <property type="project" value="TreeGrafter"/>
</dbReference>
<dbReference type="SUPFAM" id="SSF117018">
    <property type="entry name" value="ATP-dependent DNA ligase DNA-binding domain"/>
    <property type="match status" value="1"/>
</dbReference>